<dbReference type="InterPro" id="IPR029055">
    <property type="entry name" value="Ntn_hydrolases_N"/>
</dbReference>
<dbReference type="GO" id="GO:0017000">
    <property type="term" value="P:antibiotic biosynthetic process"/>
    <property type="evidence" value="ECO:0007669"/>
    <property type="project" value="InterPro"/>
</dbReference>
<dbReference type="InterPro" id="IPR023343">
    <property type="entry name" value="Penicillin_amidase_dom1"/>
</dbReference>
<dbReference type="PANTHER" id="PTHR34218">
    <property type="entry name" value="PEPTIDASE S45 PENICILLIN AMIDASE"/>
    <property type="match status" value="1"/>
</dbReference>
<dbReference type="OrthoDB" id="9759796at2"/>
<comment type="similarity">
    <text evidence="1">Belongs to the peptidase S45 family.</text>
</comment>
<dbReference type="Proteomes" id="UP000261284">
    <property type="component" value="Unassembled WGS sequence"/>
</dbReference>
<keyword evidence="3" id="KW-0865">Zymogen</keyword>
<dbReference type="GO" id="GO:0016811">
    <property type="term" value="F:hydrolase activity, acting on carbon-nitrogen (but not peptide) bonds, in linear amides"/>
    <property type="evidence" value="ECO:0007669"/>
    <property type="project" value="InterPro"/>
</dbReference>
<sequence length="822" mass="92587">MRLIPFLLSAAVTTTLVVVMDMQLPLKGSKTPRLGYFLSPATGFWQNAENVSSNFDLHLQSGQLHGKAEVYLDDRLVPHVYAQQENDVYFVQGYLHAKFRLWQMEFQTHAAAGRLSEVLGAGKNDAILNHDKMFRRLGMVYAAENSLKAMEADTLTKNACDAYTAGVNAYVSALKEADYPLEYKILNYKPEPWSNLKTALFLKYMSYELAGFEQDFENTNARSLLSKEVFEKIYPYGQDSLDPVISGEVPIALPANNVQRPAGADSAYLHFAEPTRAIDSIMKPNKNNGSNNWAVHGSKTKSGRPILCNDPHLSLNLPSLWYEMQLSAPGYNAYGVSFPGAPAIIIGFNDSCAFGVTNAERDVRDYYETTFKDSTMQEYRYNGAWQKTTFRDEIIRIKDAASDTEHIAMTVMGPVMYDKHFPDILQSGKAYACRWKAHDASNELRSFILLDKAKGYNDYIDATATFQCPGQNMAFASKSGEIAIRQQGQFPAKWRRQGDFVMPGEDSSYAWQGNIPEQANAVMLNPGRGFISSANQYPYDTTYPYYLGGVYQPYRGLIINRKLASMNNITVEDMQHMQTDNYNVFAAMAKPVLLHYMNESALSAKELRYWNQLKQWNTRNDADETGPTIFTSFWDSLKLFVYRDELHLQKHSLPVTEPEASTLLEGLLKDSAYVFADDITTPEKETVTDMVVKAFKSVAPVLQAAEEKNELVWGRFKKSRITHLLRLPALSRTGLFSGGGTNVINAFTETHGPSWRMVVELTDETNAWGVYPGGQSGNPGSAYYDNFINEWLDGKYYKLQNVKKEAIEKQEALKGVMVFEKA</sequence>
<keyword evidence="5" id="KW-0479">Metal-binding</keyword>
<evidence type="ECO:0000256" key="3">
    <source>
        <dbReference type="ARBA" id="ARBA00023145"/>
    </source>
</evidence>
<dbReference type="Gene3D" id="1.10.439.10">
    <property type="entry name" value="Penicillin Amidohydrolase, domain 1"/>
    <property type="match status" value="1"/>
</dbReference>
<dbReference type="GO" id="GO:0046872">
    <property type="term" value="F:metal ion binding"/>
    <property type="evidence" value="ECO:0007669"/>
    <property type="project" value="UniProtKB-KW"/>
</dbReference>
<keyword evidence="5" id="KW-0106">Calcium</keyword>
<reference evidence="6 7" key="1">
    <citation type="submission" date="2018-08" db="EMBL/GenBank/DDBJ databases">
        <title>Chitinophagaceae sp. K23C18032701, a novel bacterium isolated from forest soil.</title>
        <authorList>
            <person name="Wang C."/>
        </authorList>
    </citation>
    <scope>NUCLEOTIDE SEQUENCE [LARGE SCALE GENOMIC DNA]</scope>
    <source>
        <strain evidence="6 7">K23C18032701</strain>
    </source>
</reference>
<keyword evidence="7" id="KW-1185">Reference proteome</keyword>
<dbReference type="InterPro" id="IPR043146">
    <property type="entry name" value="Penicillin_amidase_N_B-knob"/>
</dbReference>
<comment type="caution">
    <text evidence="6">The sequence shown here is derived from an EMBL/GenBank/DDBJ whole genome shotgun (WGS) entry which is preliminary data.</text>
</comment>
<dbReference type="SUPFAM" id="SSF56235">
    <property type="entry name" value="N-terminal nucleophile aminohydrolases (Ntn hydrolases)"/>
    <property type="match status" value="1"/>
</dbReference>
<dbReference type="AlphaFoldDB" id="A0A3E1NMN6"/>
<proteinExistence type="inferred from homology"/>
<evidence type="ECO:0000256" key="1">
    <source>
        <dbReference type="ARBA" id="ARBA00006586"/>
    </source>
</evidence>
<evidence type="ECO:0000313" key="6">
    <source>
        <dbReference type="EMBL" id="RFM29172.1"/>
    </source>
</evidence>
<protein>
    <submittedName>
        <fullName evidence="6">Penicillin acylase family protein</fullName>
    </submittedName>
</protein>
<dbReference type="Gene3D" id="3.60.20.10">
    <property type="entry name" value="Glutamine Phosphoribosylpyrophosphate, subunit 1, domain 1"/>
    <property type="match status" value="1"/>
</dbReference>
<feature type="binding site" evidence="5">
    <location>
        <position position="362"/>
    </location>
    <ligand>
        <name>Ca(2+)</name>
        <dbReference type="ChEBI" id="CHEBI:29108"/>
    </ligand>
</feature>
<evidence type="ECO:0000256" key="2">
    <source>
        <dbReference type="ARBA" id="ARBA00022801"/>
    </source>
</evidence>
<dbReference type="Gene3D" id="2.30.120.10">
    <property type="match status" value="1"/>
</dbReference>
<evidence type="ECO:0000313" key="7">
    <source>
        <dbReference type="Proteomes" id="UP000261284"/>
    </source>
</evidence>
<dbReference type="PIRSF" id="PIRSF001227">
    <property type="entry name" value="Pen_acylase"/>
    <property type="match status" value="1"/>
</dbReference>
<dbReference type="Gene3D" id="1.10.1400.10">
    <property type="match status" value="1"/>
</dbReference>
<accession>A0A3E1NMN6</accession>
<name>A0A3E1NMN6_9BACT</name>
<feature type="binding site" evidence="5">
    <location>
        <position position="365"/>
    </location>
    <ligand>
        <name>Ca(2+)</name>
        <dbReference type="ChEBI" id="CHEBI:29108"/>
    </ligand>
</feature>
<dbReference type="Pfam" id="PF01804">
    <property type="entry name" value="Penicil_amidase"/>
    <property type="match status" value="1"/>
</dbReference>
<dbReference type="CDD" id="cd03747">
    <property type="entry name" value="Ntn_PGA_like"/>
    <property type="match status" value="1"/>
</dbReference>
<dbReference type="PANTHER" id="PTHR34218:SF4">
    <property type="entry name" value="ACYL-HOMOSERINE LACTONE ACYLASE QUIP"/>
    <property type="match status" value="1"/>
</dbReference>
<comment type="cofactor">
    <cofactor evidence="5">
        <name>Ca(2+)</name>
        <dbReference type="ChEBI" id="CHEBI:29108"/>
    </cofactor>
    <text evidence="5">Binds 1 Ca(2+) ion per dimer.</text>
</comment>
<feature type="active site" description="Nucleophile" evidence="4">
    <location>
        <position position="290"/>
    </location>
</feature>
<dbReference type="InterPro" id="IPR043147">
    <property type="entry name" value="Penicillin_amidase_A-knob"/>
</dbReference>
<gene>
    <name evidence="6" type="ORF">DXN05_09270</name>
</gene>
<evidence type="ECO:0000256" key="4">
    <source>
        <dbReference type="PIRSR" id="PIRSR001227-1"/>
    </source>
</evidence>
<organism evidence="6 7">
    <name type="scientific">Deminuibacter soli</name>
    <dbReference type="NCBI Taxonomy" id="2291815"/>
    <lineage>
        <taxon>Bacteria</taxon>
        <taxon>Pseudomonadati</taxon>
        <taxon>Bacteroidota</taxon>
        <taxon>Chitinophagia</taxon>
        <taxon>Chitinophagales</taxon>
        <taxon>Chitinophagaceae</taxon>
        <taxon>Deminuibacter</taxon>
    </lineage>
</organism>
<dbReference type="InterPro" id="IPR002692">
    <property type="entry name" value="S45"/>
</dbReference>
<evidence type="ECO:0000256" key="5">
    <source>
        <dbReference type="PIRSR" id="PIRSR001227-2"/>
    </source>
</evidence>
<keyword evidence="2" id="KW-0378">Hydrolase</keyword>
<dbReference type="InterPro" id="IPR014395">
    <property type="entry name" value="Pen/GL7ACA/AHL_acylase"/>
</dbReference>
<dbReference type="EMBL" id="QTJU01000002">
    <property type="protein sequence ID" value="RFM29172.1"/>
    <property type="molecule type" value="Genomic_DNA"/>
</dbReference>